<dbReference type="GO" id="GO:0006338">
    <property type="term" value="P:chromatin remodeling"/>
    <property type="evidence" value="ECO:0007669"/>
    <property type="project" value="UniProtKB-ARBA"/>
</dbReference>
<keyword evidence="5" id="KW-0862">Zinc</keyword>
<keyword evidence="6" id="KW-0067">ATP-binding</keyword>
<evidence type="ECO:0000256" key="3">
    <source>
        <dbReference type="ARBA" id="ARBA00022771"/>
    </source>
</evidence>
<evidence type="ECO:0000256" key="7">
    <source>
        <dbReference type="SAM" id="MobiDB-lite"/>
    </source>
</evidence>
<dbReference type="GO" id="GO:0008270">
    <property type="term" value="F:zinc ion binding"/>
    <property type="evidence" value="ECO:0007669"/>
    <property type="project" value="UniProtKB-KW"/>
</dbReference>
<evidence type="ECO:0000256" key="1">
    <source>
        <dbReference type="ARBA" id="ARBA00022723"/>
    </source>
</evidence>
<dbReference type="Proteomes" id="UP000193144">
    <property type="component" value="Unassembled WGS sequence"/>
</dbReference>
<dbReference type="STRING" id="1231657.A0A1Y2A7B0"/>
<dbReference type="CDD" id="cd15566">
    <property type="entry name" value="PHD3_NSD"/>
    <property type="match status" value="1"/>
</dbReference>
<dbReference type="OrthoDB" id="448448at2759"/>
<feature type="region of interest" description="Disordered" evidence="7">
    <location>
        <begin position="1234"/>
        <end position="1269"/>
    </location>
</feature>
<dbReference type="GO" id="GO:0016787">
    <property type="term" value="F:hydrolase activity"/>
    <property type="evidence" value="ECO:0007669"/>
    <property type="project" value="UniProtKB-KW"/>
</dbReference>
<feature type="region of interest" description="Disordered" evidence="7">
    <location>
        <begin position="899"/>
        <end position="918"/>
    </location>
</feature>
<feature type="compositionally biased region" description="Polar residues" evidence="7">
    <location>
        <begin position="23"/>
        <end position="37"/>
    </location>
</feature>
<evidence type="ECO:0000256" key="2">
    <source>
        <dbReference type="ARBA" id="ARBA00022741"/>
    </source>
</evidence>
<dbReference type="SMART" id="SM00249">
    <property type="entry name" value="PHD"/>
    <property type="match status" value="2"/>
</dbReference>
<evidence type="ECO:0000313" key="11">
    <source>
        <dbReference type="Proteomes" id="UP000193144"/>
    </source>
</evidence>
<feature type="region of interest" description="Disordered" evidence="7">
    <location>
        <begin position="831"/>
        <end position="857"/>
    </location>
</feature>
<dbReference type="Gene3D" id="3.30.40.10">
    <property type="entry name" value="Zinc/RING finger domain, C3HC4 (zinc finger)"/>
    <property type="match status" value="1"/>
</dbReference>
<keyword evidence="4" id="KW-0378">Hydrolase</keyword>
<dbReference type="CDD" id="cd17919">
    <property type="entry name" value="DEXHc_Snf"/>
    <property type="match status" value="1"/>
</dbReference>
<evidence type="ECO:0000256" key="5">
    <source>
        <dbReference type="ARBA" id="ARBA00022833"/>
    </source>
</evidence>
<comment type="caution">
    <text evidence="10">The sequence shown here is derived from an EMBL/GenBank/DDBJ whole genome shotgun (WGS) entry which is preliminary data.</text>
</comment>
<feature type="region of interest" description="Disordered" evidence="7">
    <location>
        <begin position="1"/>
        <end position="167"/>
    </location>
</feature>
<dbReference type="SUPFAM" id="SSF52540">
    <property type="entry name" value="P-loop containing nucleoside triphosphate hydrolases"/>
    <property type="match status" value="2"/>
</dbReference>
<dbReference type="Pfam" id="PF00271">
    <property type="entry name" value="Helicase_C"/>
    <property type="match status" value="1"/>
</dbReference>
<dbReference type="InterPro" id="IPR001650">
    <property type="entry name" value="Helicase_C-like"/>
</dbReference>
<accession>A0A1Y2A7B0</accession>
<dbReference type="InterPro" id="IPR014001">
    <property type="entry name" value="Helicase_ATP-bd"/>
</dbReference>
<dbReference type="SUPFAM" id="SSF57903">
    <property type="entry name" value="FYVE/PHD zinc finger"/>
    <property type="match status" value="1"/>
</dbReference>
<keyword evidence="2" id="KW-0547">Nucleotide-binding</keyword>
<dbReference type="Pfam" id="PF00176">
    <property type="entry name" value="SNF2-rel_dom"/>
    <property type="match status" value="1"/>
</dbReference>
<dbReference type="CDD" id="cd18793">
    <property type="entry name" value="SF2_C_SNF"/>
    <property type="match status" value="1"/>
</dbReference>
<dbReference type="GO" id="GO:0005524">
    <property type="term" value="F:ATP binding"/>
    <property type="evidence" value="ECO:0007669"/>
    <property type="project" value="InterPro"/>
</dbReference>
<evidence type="ECO:0000259" key="9">
    <source>
        <dbReference type="PROSITE" id="PS51194"/>
    </source>
</evidence>
<dbReference type="InterPro" id="IPR019787">
    <property type="entry name" value="Znf_PHD-finger"/>
</dbReference>
<feature type="domain" description="Helicase ATP-binding" evidence="8">
    <location>
        <begin position="277"/>
        <end position="482"/>
    </location>
</feature>
<feature type="compositionally biased region" description="Basic and acidic residues" evidence="7">
    <location>
        <begin position="144"/>
        <end position="158"/>
    </location>
</feature>
<reference evidence="10 11" key="1">
    <citation type="submission" date="2016-07" db="EMBL/GenBank/DDBJ databases">
        <title>Pervasive Adenine N6-methylation of Active Genes in Fungi.</title>
        <authorList>
            <consortium name="DOE Joint Genome Institute"/>
            <person name="Mondo S.J."/>
            <person name="Dannebaum R.O."/>
            <person name="Kuo R.C."/>
            <person name="Labutti K."/>
            <person name="Haridas S."/>
            <person name="Kuo A."/>
            <person name="Salamov A."/>
            <person name="Ahrendt S.R."/>
            <person name="Lipzen A."/>
            <person name="Sullivan W."/>
            <person name="Andreopoulos W.B."/>
            <person name="Clum A."/>
            <person name="Lindquist E."/>
            <person name="Daum C."/>
            <person name="Ramamoorthy G.K."/>
            <person name="Gryganskyi A."/>
            <person name="Culley D."/>
            <person name="Magnuson J.K."/>
            <person name="James T.Y."/>
            <person name="O'Malley M.A."/>
            <person name="Stajich J.E."/>
            <person name="Spatafora J.W."/>
            <person name="Visel A."/>
            <person name="Grigoriev I.V."/>
        </authorList>
    </citation>
    <scope>NUCLEOTIDE SEQUENCE [LARGE SCALE GENOMIC DNA]</scope>
    <source>
        <strain evidence="10 11">CBS 115471</strain>
    </source>
</reference>
<dbReference type="PROSITE" id="PS51194">
    <property type="entry name" value="HELICASE_CTER"/>
    <property type="match status" value="1"/>
</dbReference>
<protein>
    <submittedName>
        <fullName evidence="10">SNF2 family N-terminal domain-domain-containing protein</fullName>
    </submittedName>
</protein>
<evidence type="ECO:0000259" key="8">
    <source>
        <dbReference type="PROSITE" id="PS51192"/>
    </source>
</evidence>
<gene>
    <name evidence="10" type="ORF">BCR34DRAFT_343331</name>
</gene>
<feature type="compositionally biased region" description="Basic and acidic residues" evidence="7">
    <location>
        <begin position="48"/>
        <end position="67"/>
    </location>
</feature>
<name>A0A1Y2A7B0_9PLEO</name>
<dbReference type="InterPro" id="IPR013083">
    <property type="entry name" value="Znf_RING/FYVE/PHD"/>
</dbReference>
<proteinExistence type="predicted"/>
<organism evidence="10 11">
    <name type="scientific">Clohesyomyces aquaticus</name>
    <dbReference type="NCBI Taxonomy" id="1231657"/>
    <lineage>
        <taxon>Eukaryota</taxon>
        <taxon>Fungi</taxon>
        <taxon>Dikarya</taxon>
        <taxon>Ascomycota</taxon>
        <taxon>Pezizomycotina</taxon>
        <taxon>Dothideomycetes</taxon>
        <taxon>Pleosporomycetidae</taxon>
        <taxon>Pleosporales</taxon>
        <taxon>Lindgomycetaceae</taxon>
        <taxon>Clohesyomyces</taxon>
    </lineage>
</organism>
<keyword evidence="11" id="KW-1185">Reference proteome</keyword>
<evidence type="ECO:0000256" key="6">
    <source>
        <dbReference type="ARBA" id="ARBA00022840"/>
    </source>
</evidence>
<keyword evidence="1" id="KW-0479">Metal-binding</keyword>
<dbReference type="InterPro" id="IPR011011">
    <property type="entry name" value="Znf_FYVE_PHD"/>
</dbReference>
<dbReference type="FunFam" id="3.40.50.10810:FF:000114">
    <property type="entry name" value="DNA repair protein rad8"/>
    <property type="match status" value="1"/>
</dbReference>
<dbReference type="EMBL" id="MCFA01000007">
    <property type="protein sequence ID" value="ORY18389.1"/>
    <property type="molecule type" value="Genomic_DNA"/>
</dbReference>
<dbReference type="Gene3D" id="3.40.50.300">
    <property type="entry name" value="P-loop containing nucleotide triphosphate hydrolases"/>
    <property type="match status" value="1"/>
</dbReference>
<feature type="compositionally biased region" description="Polar residues" evidence="7">
    <location>
        <begin position="1248"/>
        <end position="1259"/>
    </location>
</feature>
<dbReference type="InterPro" id="IPR038718">
    <property type="entry name" value="SNF2-like_sf"/>
</dbReference>
<dbReference type="Gene3D" id="3.40.50.10810">
    <property type="entry name" value="Tandem AAA-ATPase domain"/>
    <property type="match status" value="1"/>
</dbReference>
<dbReference type="PROSITE" id="PS51192">
    <property type="entry name" value="HELICASE_ATP_BIND_1"/>
    <property type="match status" value="1"/>
</dbReference>
<evidence type="ECO:0000256" key="4">
    <source>
        <dbReference type="ARBA" id="ARBA00022801"/>
    </source>
</evidence>
<dbReference type="SMART" id="SM00490">
    <property type="entry name" value="HELICc"/>
    <property type="match status" value="1"/>
</dbReference>
<feature type="region of interest" description="Disordered" evidence="7">
    <location>
        <begin position="373"/>
        <end position="394"/>
    </location>
</feature>
<dbReference type="InterPro" id="IPR001965">
    <property type="entry name" value="Znf_PHD"/>
</dbReference>
<sequence length="1333" mass="149590">MDRRSLVPPTTPQKRTGGGLQDLLSQFGSQSSATSVTKARKQAGGLVPKRESSCRSQDDDEDKRELDQSATSHFGSPGSPGSPTIPDRSAAHQDPSHHTANTSRARKTTPKSESSEDELLRSPPKPTAATMPATRRRTAPAQELKMELRRRDRDDGPRRSSRRVKNNILESDTIITDTSDQTARGGRVRVLRMKPDTARTRLRDDIARQSKDRASNFLVANRAYFLPLLPHNNHISKLAAKRGPSPPIIEYEELTEQPKGVTATMKPYQLSGLSFLLHLHNNGFSGILGDEMGLGKTLQTLSLFQYLEEQDRKAGLSTEELRPYLVVCPLSVLNSWVNEAQKWVPELKILRMHGTVNERNRLKRVATGMEDMYGNETSHSKNRKAARKAGMGANNSEDLGSESYKIIVTTYEVFQAEQSWFKQAFVWRYAVLDEGHKIKNSVTQISAALKGISAEFRLILTGTPLQNNLVEMWALLAWLYPDVFTASTENLFKESFDLTKGKVNRKTMDDARRLLELIMLRRMKNSAGVNLGLPEKEEVLLYVPLTPMQRFWYTRLLTRVGDGILDELFTNVQSKEKEMLQKDKNEDELLGKIEQLEKQAGDRPHAWTETEAIIKQALEQEQSETSTNKGAWQKLMNLIMQLRKCCSHPYLLPGAIPEPYYLGNHIIRASGKFILLEKLLRDTIFNKGKKTLIFSGFTRTLDCCEDLLTLISEHGKKFKHLRLDGGTARARRNLDIRMFNNAESDYKVMLLSTRAGGLGINLTSAEDVIFLDEDWNPQITLQAEARAHRIGQTKKVTIYKLCTQGTVEEQMMGRIRKKLYLSAKITESMRSIHGKTPSASSKSKDKARASTRATDDMPQMDTTQLKSLVRRGAQTLSHPEIDATEMLSWDLETMLQKCRDKPLDPQSDPSASASEVDEEKWLSAMERVECAVFDGKRYQRDLDTNGRSNILPAEITREDRRKGKNTTVMVDGFAISKESLNCADWEAVPTMAGKDPRLADVKREKRPEINHEEHCIVCWEDAKPASKKYEPDPVGKDQKLVECKGCPRAYHFSCLEPHFQTKVRGWSGFFCPQHECVDCGKKTSDAGGLIYRCRFCKDGYCEDCLDWGNEELIGSNLPEFEMLGEPASTQAFFIKCPNCVEYGATDETGRAWMETTIQNYKDQYDEFSAEQDVQQKKFEADLEAQLEVGKNKESAVKVGTEKDVDADAGNPRLAVPPSSLFTLHNGRFLPSWATEDDDADVNSPPALTDTSAPTPSGLSTPKLAAGVNGPTPHAMLLDVDNFNTNANANGNGKKRAVVAKGRGVSAKKAKMSFETEVDENMWDVDDNPLAKTW</sequence>
<dbReference type="InterPro" id="IPR000330">
    <property type="entry name" value="SNF2_N"/>
</dbReference>
<dbReference type="SMART" id="SM00487">
    <property type="entry name" value="DEXDc"/>
    <property type="match status" value="1"/>
</dbReference>
<evidence type="ECO:0000313" key="10">
    <source>
        <dbReference type="EMBL" id="ORY18389.1"/>
    </source>
</evidence>
<dbReference type="PANTHER" id="PTHR10799">
    <property type="entry name" value="SNF2/RAD54 HELICASE FAMILY"/>
    <property type="match status" value="1"/>
</dbReference>
<dbReference type="InterPro" id="IPR049730">
    <property type="entry name" value="SNF2/RAD54-like_C"/>
</dbReference>
<dbReference type="InterPro" id="IPR027417">
    <property type="entry name" value="P-loop_NTPase"/>
</dbReference>
<feature type="domain" description="Helicase C-terminal" evidence="9">
    <location>
        <begin position="675"/>
        <end position="844"/>
    </location>
</feature>
<keyword evidence="3" id="KW-0863">Zinc-finger</keyword>
<dbReference type="Pfam" id="PF00628">
    <property type="entry name" value="PHD"/>
    <property type="match status" value="1"/>
</dbReference>